<keyword evidence="1" id="KW-0472">Membrane</keyword>
<organism evidence="2 3">
    <name type="scientific">Thiosulfativibrio zosterae</name>
    <dbReference type="NCBI Taxonomy" id="2675053"/>
    <lineage>
        <taxon>Bacteria</taxon>
        <taxon>Pseudomonadati</taxon>
        <taxon>Pseudomonadota</taxon>
        <taxon>Gammaproteobacteria</taxon>
        <taxon>Thiotrichales</taxon>
        <taxon>Piscirickettsiaceae</taxon>
        <taxon>Thiosulfativibrio</taxon>
    </lineage>
</organism>
<dbReference type="Pfam" id="PF04087">
    <property type="entry name" value="DUF389"/>
    <property type="match status" value="1"/>
</dbReference>
<dbReference type="PANTHER" id="PTHR20992:SF9">
    <property type="entry name" value="AT15442P-RELATED"/>
    <property type="match status" value="1"/>
</dbReference>
<keyword evidence="3" id="KW-1185">Reference proteome</keyword>
<dbReference type="AlphaFoldDB" id="A0A6F8PJT1"/>
<sequence>MTYTILYDGAKTDIFNETILPLFEDKEFVSFAFDMNALPALPEDSRVLLWLSDADLYLALPLAVKHLWQVGFLPHPEMIRLYRTFDVPKKAKEALQDIDSVEEAVLADLMTCNDDLVFGSVMLGNPSTMRPASQMDEGLMSKLLHLVTFVRNLRHDCLFPYKLTTAKNTTVSTAALGITVVYRASGSDFTRRTVGETLVDESTLNALILAPRSLSQIVNFLVTKLFSKKAEQGVLPDYLGHIKTESLVIKGTKELAYSIDGQQMMAESVTLAVQKDALKVLSTRLPKKENPAELKESMRISGLPKGQSINELISRPLPWIYHSDPEEVKETFVTLKENARTSESYLVLMVLATLLATVGLFANSAPVIIGAMILAPLMAPIISLAMGVLRQNTDLMTVSGKTLFTGIVMALTFGTLLTLITPLQAINHEIGARLSPTLLDLAVAIISGIAGAYANARSDVAKSLAGVAIAVALVPPLAVSGIGIGWLDWHVFWGAFLLFMTNLVGIVLAAAATFLLMGFSPFHLAKKGIVISLVFVGIVSIPLVLAFDAMVSEQRVVRALEGSQIEDLEIKDVQVIHGSPMTVSVKLLSQSPIEAARIEQVKAKIESEVGEPIRLEATSVMVR</sequence>
<dbReference type="RefSeq" id="WP_173289507.1">
    <property type="nucleotide sequence ID" value="NZ_AP021888.1"/>
</dbReference>
<feature type="transmembrane region" description="Helical" evidence="1">
    <location>
        <begin position="368"/>
        <end position="390"/>
    </location>
</feature>
<dbReference type="InterPro" id="IPR016064">
    <property type="entry name" value="NAD/diacylglycerol_kinase_sf"/>
</dbReference>
<dbReference type="Proteomes" id="UP000501466">
    <property type="component" value="Chromosome"/>
</dbReference>
<feature type="transmembrane region" description="Helical" evidence="1">
    <location>
        <begin position="402"/>
        <end position="426"/>
    </location>
</feature>
<evidence type="ECO:0000313" key="3">
    <source>
        <dbReference type="Proteomes" id="UP000501466"/>
    </source>
</evidence>
<proteinExistence type="predicted"/>
<dbReference type="SUPFAM" id="SSF111331">
    <property type="entry name" value="NAD kinase/diacylglycerol kinase-like"/>
    <property type="match status" value="1"/>
</dbReference>
<dbReference type="InterPro" id="IPR005240">
    <property type="entry name" value="DUF389"/>
</dbReference>
<evidence type="ECO:0008006" key="4">
    <source>
        <dbReference type="Google" id="ProtNLM"/>
    </source>
</evidence>
<feature type="transmembrane region" description="Helical" evidence="1">
    <location>
        <begin position="438"/>
        <end position="456"/>
    </location>
</feature>
<dbReference type="KEGG" id="tzo:THMIRHAT_00060"/>
<dbReference type="EMBL" id="AP021888">
    <property type="protein sequence ID" value="BBP42260.1"/>
    <property type="molecule type" value="Genomic_DNA"/>
</dbReference>
<feature type="transmembrane region" description="Helical" evidence="1">
    <location>
        <begin position="345"/>
        <end position="362"/>
    </location>
</feature>
<reference evidence="3" key="1">
    <citation type="submission" date="2019-11" db="EMBL/GenBank/DDBJ databases">
        <title>Isolation and characterization of two novel species in the genus Thiomicrorhabdus.</title>
        <authorList>
            <person name="Mochizuki J."/>
            <person name="Kojima H."/>
            <person name="Fukui M."/>
        </authorList>
    </citation>
    <scope>NUCLEOTIDE SEQUENCE [LARGE SCALE GENOMIC DNA]</scope>
    <source>
        <strain evidence="3">AkT22</strain>
    </source>
</reference>
<dbReference type="PANTHER" id="PTHR20992">
    <property type="entry name" value="AT15442P-RELATED"/>
    <property type="match status" value="1"/>
</dbReference>
<name>A0A6F8PJT1_9GAMM</name>
<dbReference type="NCBIfam" id="TIGR00341">
    <property type="entry name" value="TIGR00341 family protein"/>
    <property type="match status" value="1"/>
</dbReference>
<accession>A0A6F8PJT1</accession>
<evidence type="ECO:0000256" key="1">
    <source>
        <dbReference type="SAM" id="Phobius"/>
    </source>
</evidence>
<evidence type="ECO:0000313" key="2">
    <source>
        <dbReference type="EMBL" id="BBP42260.1"/>
    </source>
</evidence>
<feature type="transmembrane region" description="Helical" evidence="1">
    <location>
        <begin position="463"/>
        <end position="486"/>
    </location>
</feature>
<gene>
    <name evidence="2" type="ORF">THMIRHAT_00060</name>
</gene>
<keyword evidence="1" id="KW-1133">Transmembrane helix</keyword>
<protein>
    <recommendedName>
        <fullName evidence="4">TIGR00341 family protein</fullName>
    </recommendedName>
</protein>
<feature type="transmembrane region" description="Helical" evidence="1">
    <location>
        <begin position="492"/>
        <end position="516"/>
    </location>
</feature>
<feature type="transmembrane region" description="Helical" evidence="1">
    <location>
        <begin position="528"/>
        <end position="547"/>
    </location>
</feature>
<keyword evidence="1" id="KW-0812">Transmembrane</keyword>